<sequence>MAHRWASLTAPGGLRQGDPLSPYLFVLGMEALSCLIKRAVSGGFLTDCRVKGRGGEGVQLTHLLYADDTLIFYAASKDQLAHLSWVLMWFEVISSLRINLDKSEIIPVGRVENLEDQLAHLSWVLMWFEVISSLRINLDKSEIIPVGGWRIWRVKGRGGERVQLTHLLYADDTLIFCATSKDQLAHLSWVLMWFEVISSLRINLDKSEIIPVGRVENLEVLLKPLTSDRLTWLATYI</sequence>
<dbReference type="InterPro" id="IPR052343">
    <property type="entry name" value="Retrotransposon-Effector_Assoc"/>
</dbReference>
<accession>A0A438G9H8</accession>
<organism evidence="2 3">
    <name type="scientific">Vitis vinifera</name>
    <name type="common">Grape</name>
    <dbReference type="NCBI Taxonomy" id="29760"/>
    <lineage>
        <taxon>Eukaryota</taxon>
        <taxon>Viridiplantae</taxon>
        <taxon>Streptophyta</taxon>
        <taxon>Embryophyta</taxon>
        <taxon>Tracheophyta</taxon>
        <taxon>Spermatophyta</taxon>
        <taxon>Magnoliopsida</taxon>
        <taxon>eudicotyledons</taxon>
        <taxon>Gunneridae</taxon>
        <taxon>Pentapetalae</taxon>
        <taxon>rosids</taxon>
        <taxon>Vitales</taxon>
        <taxon>Vitaceae</taxon>
        <taxon>Viteae</taxon>
        <taxon>Vitis</taxon>
    </lineage>
</organism>
<dbReference type="AlphaFoldDB" id="A0A438G9H8"/>
<evidence type="ECO:0000313" key="2">
    <source>
        <dbReference type="EMBL" id="RVW68808.1"/>
    </source>
</evidence>
<dbReference type="InterPro" id="IPR000477">
    <property type="entry name" value="RT_dom"/>
</dbReference>
<dbReference type="PANTHER" id="PTHR46890">
    <property type="entry name" value="NON-LTR RETROLELEMENT REVERSE TRANSCRIPTASE-LIKE PROTEIN-RELATED"/>
    <property type="match status" value="1"/>
</dbReference>
<name>A0A438G9H8_VITVI</name>
<protein>
    <recommendedName>
        <fullName evidence="1">Reverse transcriptase domain-containing protein</fullName>
    </recommendedName>
</protein>
<gene>
    <name evidence="2" type="ORF">CK203_062245</name>
</gene>
<evidence type="ECO:0000259" key="1">
    <source>
        <dbReference type="PROSITE" id="PS50878"/>
    </source>
</evidence>
<dbReference type="SUPFAM" id="SSF56672">
    <property type="entry name" value="DNA/RNA polymerases"/>
    <property type="match status" value="1"/>
</dbReference>
<evidence type="ECO:0000313" key="3">
    <source>
        <dbReference type="Proteomes" id="UP000288805"/>
    </source>
</evidence>
<comment type="caution">
    <text evidence="2">The sequence shown here is derived from an EMBL/GenBank/DDBJ whole genome shotgun (WGS) entry which is preliminary data.</text>
</comment>
<proteinExistence type="predicted"/>
<dbReference type="Pfam" id="PF00078">
    <property type="entry name" value="RVT_1"/>
    <property type="match status" value="1"/>
</dbReference>
<dbReference type="EMBL" id="QGNW01000518">
    <property type="protein sequence ID" value="RVW68808.1"/>
    <property type="molecule type" value="Genomic_DNA"/>
</dbReference>
<feature type="domain" description="Reverse transcriptase" evidence="1">
    <location>
        <begin position="1"/>
        <end position="125"/>
    </location>
</feature>
<dbReference type="InterPro" id="IPR043502">
    <property type="entry name" value="DNA/RNA_pol_sf"/>
</dbReference>
<dbReference type="PANTHER" id="PTHR46890:SF50">
    <property type="entry name" value="RNA-DIRECTED DNA POLYMERASE, EUKARYOTA, REVERSE TRANSCRIPTASE ZINC-BINDING DOMAIN PROTEIN-RELATED"/>
    <property type="match status" value="1"/>
</dbReference>
<reference evidence="2 3" key="1">
    <citation type="journal article" date="2018" name="PLoS Genet.">
        <title>Population sequencing reveals clonal diversity and ancestral inbreeding in the grapevine cultivar Chardonnay.</title>
        <authorList>
            <person name="Roach M.J."/>
            <person name="Johnson D.L."/>
            <person name="Bohlmann J."/>
            <person name="van Vuuren H.J."/>
            <person name="Jones S.J."/>
            <person name="Pretorius I.S."/>
            <person name="Schmidt S.A."/>
            <person name="Borneman A.R."/>
        </authorList>
    </citation>
    <scope>NUCLEOTIDE SEQUENCE [LARGE SCALE GENOMIC DNA]</scope>
    <source>
        <strain evidence="3">cv. Chardonnay</strain>
        <tissue evidence="2">Leaf</tissue>
    </source>
</reference>
<dbReference type="PROSITE" id="PS50878">
    <property type="entry name" value="RT_POL"/>
    <property type="match status" value="1"/>
</dbReference>
<dbReference type="Proteomes" id="UP000288805">
    <property type="component" value="Unassembled WGS sequence"/>
</dbReference>